<evidence type="ECO:0000313" key="2">
    <source>
        <dbReference type="Proteomes" id="UP000000779"/>
    </source>
</evidence>
<reference evidence="1 2" key="1">
    <citation type="journal article" date="2006" name="J. Bacteriol.">
        <title>Whole-genome sequence of Listeria welshimeri reveals common steps in genome reduction with Listeria innocua as compared to Listeria monocytogenes.</title>
        <authorList>
            <person name="Hain T."/>
            <person name="Steinweg C."/>
            <person name="Kuenne C.T."/>
            <person name="Billion A."/>
            <person name="Ghai R."/>
            <person name="Chatterjee S.S."/>
            <person name="Domann E."/>
            <person name="Kaerst U."/>
            <person name="Goesmann A."/>
            <person name="Bekel T."/>
            <person name="Bartels D."/>
            <person name="Kaiser O."/>
            <person name="Meyer F."/>
            <person name="Puehler A."/>
            <person name="Weisshaar B."/>
            <person name="Wehland J."/>
            <person name="Liang C."/>
            <person name="Dandekar T."/>
            <person name="Lampidis R."/>
            <person name="Kreft J."/>
            <person name="Goebel W."/>
            <person name="Chakraborty T."/>
        </authorList>
    </citation>
    <scope>NUCLEOTIDE SEQUENCE [LARGE SCALE GENOMIC DNA]</scope>
    <source>
        <strain evidence="2">ATCC 35897 / DSM 20650 / CIP 8149 / NCTC 11857 / SLCC 5334 / V8</strain>
    </source>
</reference>
<evidence type="ECO:0000313" key="1">
    <source>
        <dbReference type="EMBL" id="CAK20450.1"/>
    </source>
</evidence>
<protein>
    <submittedName>
        <fullName evidence="1">Uncharacterized protein</fullName>
    </submittedName>
</protein>
<dbReference type="Proteomes" id="UP000000779">
    <property type="component" value="Chromosome"/>
</dbReference>
<name>A0AHG8_LISW6</name>
<gene>
    <name evidence="1" type="ordered locus">lwe1032</name>
</gene>
<dbReference type="KEGG" id="lwe:lwe1032"/>
<dbReference type="EMBL" id="AM263198">
    <property type="protein sequence ID" value="CAK20450.1"/>
    <property type="molecule type" value="Genomic_DNA"/>
</dbReference>
<proteinExistence type="predicted"/>
<accession>A0AHG8</accession>
<dbReference type="HOGENOM" id="CLU_3218248_0_0_9"/>
<dbReference type="AlphaFoldDB" id="A0AHG8"/>
<organism evidence="1 2">
    <name type="scientific">Listeria welshimeri serovar 6b (strain ATCC 35897 / DSM 20650 / CCUG 15529 / CIP 8149 / NCTC 11857 / SLCC 5334 / V8)</name>
    <dbReference type="NCBI Taxonomy" id="386043"/>
    <lineage>
        <taxon>Bacteria</taxon>
        <taxon>Bacillati</taxon>
        <taxon>Bacillota</taxon>
        <taxon>Bacilli</taxon>
        <taxon>Bacillales</taxon>
        <taxon>Listeriaceae</taxon>
        <taxon>Listeria</taxon>
    </lineage>
</organism>
<sequence>MLRSLVTLYSFFSKTDTLNISKNELKIIFVKTTTYFYIEKRKYP</sequence>